<reference evidence="2 3" key="1">
    <citation type="submission" date="2019-06" db="EMBL/GenBank/DDBJ databases">
        <title>Draft genome of Aliikangiella marina GYP-15.</title>
        <authorList>
            <person name="Wang G."/>
        </authorList>
    </citation>
    <scope>NUCLEOTIDE SEQUENCE [LARGE SCALE GENOMIC DNA]</scope>
    <source>
        <strain evidence="2 3">GYP-15</strain>
    </source>
</reference>
<protein>
    <submittedName>
        <fullName evidence="2">Helix-turn-helix domain-containing protein</fullName>
    </submittedName>
</protein>
<comment type="caution">
    <text evidence="2">The sequence shown here is derived from an EMBL/GenBank/DDBJ whole genome shotgun (WGS) entry which is preliminary data.</text>
</comment>
<evidence type="ECO:0000313" key="3">
    <source>
        <dbReference type="Proteomes" id="UP000317839"/>
    </source>
</evidence>
<dbReference type="Pfam" id="PF19889">
    <property type="entry name" value="DUF6362"/>
    <property type="match status" value="1"/>
</dbReference>
<accession>A0A545T7D3</accession>
<organism evidence="2 3">
    <name type="scientific">Aliikangiella marina</name>
    <dbReference type="NCBI Taxonomy" id="1712262"/>
    <lineage>
        <taxon>Bacteria</taxon>
        <taxon>Pseudomonadati</taxon>
        <taxon>Pseudomonadota</taxon>
        <taxon>Gammaproteobacteria</taxon>
        <taxon>Oceanospirillales</taxon>
        <taxon>Pleioneaceae</taxon>
        <taxon>Aliikangiella</taxon>
    </lineage>
</organism>
<keyword evidence="3" id="KW-1185">Reference proteome</keyword>
<name>A0A545T7D3_9GAMM</name>
<dbReference type="Proteomes" id="UP000317839">
    <property type="component" value="Unassembled WGS sequence"/>
</dbReference>
<evidence type="ECO:0000313" key="2">
    <source>
        <dbReference type="EMBL" id="TQV73092.1"/>
    </source>
</evidence>
<gene>
    <name evidence="2" type="ORF">FLL45_16695</name>
</gene>
<evidence type="ECO:0000259" key="1">
    <source>
        <dbReference type="Pfam" id="PF19889"/>
    </source>
</evidence>
<dbReference type="EMBL" id="VIKR01000004">
    <property type="protein sequence ID" value="TQV73092.1"/>
    <property type="molecule type" value="Genomic_DNA"/>
</dbReference>
<proteinExistence type="predicted"/>
<dbReference type="RefSeq" id="WP_068642682.1">
    <property type="nucleotide sequence ID" value="NZ_VIKR01000004.1"/>
</dbReference>
<dbReference type="AlphaFoldDB" id="A0A545T7D3"/>
<sequence length="129" mass="15476">MNNFTPEHVALRFEECVSTLRKLPGERSLGYVSYWPEIKYDRRELARQEVQPIRLRPTPDQITRMEETLSWITYVNHGERNLIWLRAYRTPWRVISRETGFPRTSAQRYWQGALIKIAERLAQEQRPAC</sequence>
<dbReference type="OrthoDB" id="5803293at2"/>
<feature type="domain" description="DUF6362" evidence="1">
    <location>
        <begin position="21"/>
        <end position="117"/>
    </location>
</feature>
<dbReference type="InterPro" id="IPR045942">
    <property type="entry name" value="DUF6362"/>
</dbReference>